<dbReference type="SMART" id="SM00906">
    <property type="entry name" value="Fungal_trans"/>
    <property type="match status" value="1"/>
</dbReference>
<protein>
    <submittedName>
        <fullName evidence="6">Transcriptional regulator family: Fungal Specific TF</fullName>
    </submittedName>
</protein>
<feature type="region of interest" description="Disordered" evidence="4">
    <location>
        <begin position="204"/>
        <end position="228"/>
    </location>
</feature>
<dbReference type="Gene3D" id="4.10.240.10">
    <property type="entry name" value="Zn(2)-C6 fungal-type DNA-binding domain"/>
    <property type="match status" value="1"/>
</dbReference>
<keyword evidence="2" id="KW-0479">Metal-binding</keyword>
<evidence type="ECO:0000256" key="3">
    <source>
        <dbReference type="ARBA" id="ARBA00023242"/>
    </source>
</evidence>
<feature type="compositionally biased region" description="Basic residues" evidence="4">
    <location>
        <begin position="22"/>
        <end position="33"/>
    </location>
</feature>
<dbReference type="CDD" id="cd12148">
    <property type="entry name" value="fungal_TF_MHR"/>
    <property type="match status" value="1"/>
</dbReference>
<dbReference type="Pfam" id="PF00172">
    <property type="entry name" value="Zn_clus"/>
    <property type="match status" value="1"/>
</dbReference>
<dbReference type="PANTHER" id="PTHR31001:SF74">
    <property type="entry name" value="ZN(II)2CYS6 TRANSCRIPTION FACTOR (EUROFUNG)"/>
    <property type="match status" value="1"/>
</dbReference>
<keyword evidence="3" id="KW-0539">Nucleus</keyword>
<gene>
    <name evidence="6" type="ORF">PG986_007080</name>
</gene>
<feature type="region of interest" description="Disordered" evidence="4">
    <location>
        <begin position="107"/>
        <end position="149"/>
    </location>
</feature>
<dbReference type="PANTHER" id="PTHR31001">
    <property type="entry name" value="UNCHARACTERIZED TRANSCRIPTIONAL REGULATORY PROTEIN"/>
    <property type="match status" value="1"/>
</dbReference>
<name>A0ABR1QBL3_9PEZI</name>
<evidence type="ECO:0000259" key="5">
    <source>
        <dbReference type="PROSITE" id="PS50048"/>
    </source>
</evidence>
<feature type="domain" description="Zn(2)-C6 fungal-type" evidence="5">
    <location>
        <begin position="38"/>
        <end position="67"/>
    </location>
</feature>
<dbReference type="Pfam" id="PF04082">
    <property type="entry name" value="Fungal_trans"/>
    <property type="match status" value="1"/>
</dbReference>
<dbReference type="EMBL" id="JAQQWE010000005">
    <property type="protein sequence ID" value="KAK7951352.1"/>
    <property type="molecule type" value="Genomic_DNA"/>
</dbReference>
<organism evidence="6 7">
    <name type="scientific">Apiospora aurea</name>
    <dbReference type="NCBI Taxonomy" id="335848"/>
    <lineage>
        <taxon>Eukaryota</taxon>
        <taxon>Fungi</taxon>
        <taxon>Dikarya</taxon>
        <taxon>Ascomycota</taxon>
        <taxon>Pezizomycotina</taxon>
        <taxon>Sordariomycetes</taxon>
        <taxon>Xylariomycetidae</taxon>
        <taxon>Amphisphaeriales</taxon>
        <taxon>Apiosporaceae</taxon>
        <taxon>Apiospora</taxon>
    </lineage>
</organism>
<dbReference type="SUPFAM" id="SSF57701">
    <property type="entry name" value="Zn2/Cys6 DNA-binding domain"/>
    <property type="match status" value="1"/>
</dbReference>
<keyword evidence="7" id="KW-1185">Reference proteome</keyword>
<evidence type="ECO:0000256" key="2">
    <source>
        <dbReference type="ARBA" id="ARBA00022723"/>
    </source>
</evidence>
<sequence>MSDESPQNGIGDNSSRSSTPRSRPRPPLNRRRDKPQLSCNLCRRRKLRCDRHQPCGTCSRRNLECIYANAPPPDGGRQDDTPTGSPYTGIQDRVSQLENLIGDLIHRGTSDAHPSRPSGSLNPPSSNTNKGGIARYGASGVGTAPNDLDPGRLSLQSCTWVNSNRRRYSCLAPLDTLAALMPADHIPCTATDWSVLLDGISEGREQRSDISQAPAESDHSSHPSSPGPKLFYSCPPATRADIVASLPPRRTSDRLVSAFFNFLDSAAAAIVHSGEFLNAYKRFWNDPSSVSIIWISMLYSVFCIASRVQHAVSFQRDRSTQEQEKPTLETTSGYREKAVQALMLGQYSKGGPYVVEALLAYFTAEHFTSMDSQIESWLILSVTVNIAMRQGYHRDPRHFPQLSPYEGEMRRRVWATLYQVDLSISVQMGMPKLIRDNVSDTRLPGNYSDNDFDSSTTQLPAPRAETDVTPLLYTIAKTRLVRVIGMIMEHVAEVQMPSYEEVLRIDAILDDVYANVPDVFRWEGMSESILSSTAVVSQKFFLHTIYQKSKLLLHRQYIPSQGQQQESGGFMFNSLVSHDLFAGALAVCFYLQHHRTSVEFEKLQETKRLLRKSQGLWIEASSTSVEAAKAAEALRIFLNRLDEETLAQQDPEDAGSTPAFSTPDLMPSEVFQDSFWDIRLPFTYFSMNMPGRRTEEPVMLMIDGGQEVGTSESWVATA</sequence>
<evidence type="ECO:0000256" key="1">
    <source>
        <dbReference type="ARBA" id="ARBA00004123"/>
    </source>
</evidence>
<dbReference type="InterPro" id="IPR036864">
    <property type="entry name" value="Zn2-C6_fun-type_DNA-bd_sf"/>
</dbReference>
<dbReference type="RefSeq" id="XP_066699414.1">
    <property type="nucleotide sequence ID" value="XM_066843302.1"/>
</dbReference>
<feature type="compositionally biased region" description="Polar residues" evidence="4">
    <location>
        <begin position="81"/>
        <end position="90"/>
    </location>
</feature>
<dbReference type="PROSITE" id="PS50048">
    <property type="entry name" value="ZN2_CY6_FUNGAL_2"/>
    <property type="match status" value="1"/>
</dbReference>
<reference evidence="6 7" key="1">
    <citation type="submission" date="2023-01" db="EMBL/GenBank/DDBJ databases">
        <title>Analysis of 21 Apiospora genomes using comparative genomics revels a genus with tremendous synthesis potential of carbohydrate active enzymes and secondary metabolites.</title>
        <authorList>
            <person name="Sorensen T."/>
        </authorList>
    </citation>
    <scope>NUCLEOTIDE SEQUENCE [LARGE SCALE GENOMIC DNA]</scope>
    <source>
        <strain evidence="6 7">CBS 24483</strain>
    </source>
</reference>
<dbReference type="Proteomes" id="UP001391051">
    <property type="component" value="Unassembled WGS sequence"/>
</dbReference>
<dbReference type="CDD" id="cd00067">
    <property type="entry name" value="GAL4"/>
    <property type="match status" value="1"/>
</dbReference>
<evidence type="ECO:0000256" key="4">
    <source>
        <dbReference type="SAM" id="MobiDB-lite"/>
    </source>
</evidence>
<comment type="caution">
    <text evidence="6">The sequence shown here is derived from an EMBL/GenBank/DDBJ whole genome shotgun (WGS) entry which is preliminary data.</text>
</comment>
<dbReference type="GeneID" id="92076364"/>
<dbReference type="InterPro" id="IPR001138">
    <property type="entry name" value="Zn2Cys6_DnaBD"/>
</dbReference>
<dbReference type="SMART" id="SM00066">
    <property type="entry name" value="GAL4"/>
    <property type="match status" value="1"/>
</dbReference>
<feature type="region of interest" description="Disordered" evidence="4">
    <location>
        <begin position="69"/>
        <end position="90"/>
    </location>
</feature>
<feature type="region of interest" description="Disordered" evidence="4">
    <location>
        <begin position="1"/>
        <end position="34"/>
    </location>
</feature>
<accession>A0ABR1QBL3</accession>
<evidence type="ECO:0000313" key="7">
    <source>
        <dbReference type="Proteomes" id="UP001391051"/>
    </source>
</evidence>
<proteinExistence type="predicted"/>
<dbReference type="InterPro" id="IPR050613">
    <property type="entry name" value="Sec_Metabolite_Reg"/>
</dbReference>
<comment type="subcellular location">
    <subcellularLocation>
        <location evidence="1">Nucleus</location>
    </subcellularLocation>
</comment>
<evidence type="ECO:0000313" key="6">
    <source>
        <dbReference type="EMBL" id="KAK7951352.1"/>
    </source>
</evidence>
<dbReference type="InterPro" id="IPR007219">
    <property type="entry name" value="XnlR_reg_dom"/>
</dbReference>
<dbReference type="PROSITE" id="PS00463">
    <property type="entry name" value="ZN2_CY6_FUNGAL_1"/>
    <property type="match status" value="1"/>
</dbReference>
<feature type="compositionally biased region" description="Polar residues" evidence="4">
    <location>
        <begin position="1"/>
        <end position="13"/>
    </location>
</feature>
<feature type="compositionally biased region" description="Polar residues" evidence="4">
    <location>
        <begin position="117"/>
        <end position="130"/>
    </location>
</feature>